<keyword evidence="3" id="KW-0446">Lipid-binding</keyword>
<evidence type="ECO:0000313" key="6">
    <source>
        <dbReference type="Proteomes" id="UP000188929"/>
    </source>
</evidence>
<dbReference type="Proteomes" id="UP000188929">
    <property type="component" value="Unassembled WGS sequence"/>
</dbReference>
<evidence type="ECO:0000256" key="1">
    <source>
        <dbReference type="ARBA" id="ARBA00004255"/>
    </source>
</evidence>
<keyword evidence="4" id="KW-0472">Membrane</keyword>
<comment type="caution">
    <text evidence="5">The sequence shown here is derived from an EMBL/GenBank/DDBJ whole genome shotgun (WGS) entry which is preliminary data.</text>
</comment>
<proteinExistence type="predicted"/>
<evidence type="ECO:0000256" key="3">
    <source>
        <dbReference type="ARBA" id="ARBA00023121"/>
    </source>
</evidence>
<name>A0A1V2I8S7_9ACTN</name>
<dbReference type="STRING" id="1834516.BL253_18480"/>
<gene>
    <name evidence="5" type="ORF">BL253_18480</name>
</gene>
<evidence type="ECO:0000313" key="5">
    <source>
        <dbReference type="EMBL" id="ONH28823.1"/>
    </source>
</evidence>
<dbReference type="InterPro" id="IPR038261">
    <property type="entry name" value="GPP34-like_sf"/>
</dbReference>
<keyword evidence="2" id="KW-0333">Golgi apparatus</keyword>
<dbReference type="EMBL" id="MOMC01000037">
    <property type="protein sequence ID" value="ONH28823.1"/>
    <property type="molecule type" value="Genomic_DNA"/>
</dbReference>
<evidence type="ECO:0008006" key="7">
    <source>
        <dbReference type="Google" id="ProtNLM"/>
    </source>
</evidence>
<evidence type="ECO:0000256" key="2">
    <source>
        <dbReference type="ARBA" id="ARBA00023034"/>
    </source>
</evidence>
<dbReference type="OrthoDB" id="3217881at2"/>
<dbReference type="InterPro" id="IPR008628">
    <property type="entry name" value="GPP34-like"/>
</dbReference>
<dbReference type="AlphaFoldDB" id="A0A1V2I8S7"/>
<comment type="subcellular location">
    <subcellularLocation>
        <location evidence="1">Golgi apparatus membrane</location>
        <topology evidence="1">Peripheral membrane protein</topology>
        <orientation evidence="1">Cytoplasmic side</orientation>
    </subcellularLocation>
</comment>
<sequence length="222" mass="23536">MLIAEELLLLALDPAKGSPVNSSRQPLTTTLSGALVAELGLSHGMIVDGRRFHPVGPPPSDPLLAAAHRAVGEVKGRRAADQVRRLDKALGGVWNMVLDRLLEEKIVGRERRRMLLFPVVRHPVLRADLRDDIVRRAREAARGDGPLDARTAALLALTGPSRLLEVVAPDRADREHAKERIATATSATPVAPIVVRVLREAQAATNAAIGASVAAAAGSSSS</sequence>
<dbReference type="GO" id="GO:0070273">
    <property type="term" value="F:phosphatidylinositol-4-phosphate binding"/>
    <property type="evidence" value="ECO:0007669"/>
    <property type="project" value="InterPro"/>
</dbReference>
<dbReference type="RefSeq" id="WP_076818413.1">
    <property type="nucleotide sequence ID" value="NZ_MOMC01000037.1"/>
</dbReference>
<dbReference type="Gene3D" id="1.10.3630.10">
    <property type="entry name" value="yeast vps74-n-term truncation variant domain like"/>
    <property type="match status" value="1"/>
</dbReference>
<organism evidence="5 6">
    <name type="scientific">Pseudofrankia asymbiotica</name>
    <dbReference type="NCBI Taxonomy" id="1834516"/>
    <lineage>
        <taxon>Bacteria</taxon>
        <taxon>Bacillati</taxon>
        <taxon>Actinomycetota</taxon>
        <taxon>Actinomycetes</taxon>
        <taxon>Frankiales</taxon>
        <taxon>Frankiaceae</taxon>
        <taxon>Pseudofrankia</taxon>
    </lineage>
</organism>
<protein>
    <recommendedName>
        <fullName evidence="7">GPP34 family phosphoprotein</fullName>
    </recommendedName>
</protein>
<evidence type="ECO:0000256" key="4">
    <source>
        <dbReference type="ARBA" id="ARBA00023136"/>
    </source>
</evidence>
<dbReference type="Pfam" id="PF05719">
    <property type="entry name" value="GPP34"/>
    <property type="match status" value="1"/>
</dbReference>
<dbReference type="GO" id="GO:0012505">
    <property type="term" value="C:endomembrane system"/>
    <property type="evidence" value="ECO:0007669"/>
    <property type="project" value="UniProtKB-ARBA"/>
</dbReference>
<keyword evidence="6" id="KW-1185">Reference proteome</keyword>
<reference evidence="6" key="1">
    <citation type="submission" date="2016-10" db="EMBL/GenBank/DDBJ databases">
        <title>Frankia sp. NRRL B-16386 Genome sequencing.</title>
        <authorList>
            <person name="Ghodhbane-Gtari F."/>
            <person name="Swanson E."/>
            <person name="Gueddou A."/>
            <person name="Hezbri K."/>
            <person name="Ktari K."/>
            <person name="Nouioui I."/>
            <person name="Morris K."/>
            <person name="Simpson S."/>
            <person name="Abebe-Akele F."/>
            <person name="Thomas K."/>
            <person name="Gtari M."/>
            <person name="Tisa L.S."/>
        </authorList>
    </citation>
    <scope>NUCLEOTIDE SEQUENCE [LARGE SCALE GENOMIC DNA]</scope>
    <source>
        <strain evidence="6">NRRL B-16386</strain>
    </source>
</reference>
<accession>A0A1V2I8S7</accession>
<dbReference type="GO" id="GO:0005737">
    <property type="term" value="C:cytoplasm"/>
    <property type="evidence" value="ECO:0007669"/>
    <property type="project" value="UniProtKB-ARBA"/>
</dbReference>